<name>R4RYQ1_PHYAS</name>
<dbReference type="EMBL" id="CP002548">
    <property type="protein sequence ID" value="AGL91017.1"/>
    <property type="molecule type" value="Genomic_DNA"/>
</dbReference>
<sequence>MKSIWILKKEKSKITSNLTPFFQSTQKQKERNKKTI</sequence>
<accession>R4RYQ1</accession>
<keyword evidence="2" id="KW-1185">Reference proteome</keyword>
<dbReference type="HOGENOM" id="CLU_3358811_0_0_14"/>
<evidence type="ECO:0000313" key="2">
    <source>
        <dbReference type="Proteomes" id="UP000013941"/>
    </source>
</evidence>
<organism evidence="1 2">
    <name type="scientific">Strawberry lethal yellows phytoplasma (CPA) str. NZSb11</name>
    <dbReference type="NCBI Taxonomy" id="980422"/>
    <lineage>
        <taxon>Bacteria</taxon>
        <taxon>Bacillati</taxon>
        <taxon>Mycoplasmatota</taxon>
        <taxon>Mollicutes</taxon>
        <taxon>Acholeplasmatales</taxon>
        <taxon>Acholeplasmataceae</taxon>
        <taxon>Candidatus Phytoplasma</taxon>
        <taxon>16SrXII (Stolbur group)</taxon>
    </lineage>
</organism>
<gene>
    <name evidence="1" type="ORF">SLY_1111</name>
</gene>
<proteinExistence type="predicted"/>
<dbReference type="Proteomes" id="UP000013941">
    <property type="component" value="Chromosome"/>
</dbReference>
<evidence type="ECO:0000313" key="1">
    <source>
        <dbReference type="EMBL" id="AGL91017.1"/>
    </source>
</evidence>
<protein>
    <submittedName>
        <fullName evidence="1">Uncharacterized protein</fullName>
    </submittedName>
</protein>
<dbReference type="KEGG" id="nzs:SLY_1111"/>
<reference evidence="1 2" key="1">
    <citation type="journal article" date="2013" name="BMC Genomics">
        <title>Comparison of the complete genome sequence of two closely related isolates of 'Candidatus Phytoplasma australiense' reveals genome plasticity.</title>
        <authorList>
            <person name="Andersen M.T."/>
            <person name="Liefting L.W."/>
            <person name="Havukkala I."/>
            <person name="Beever R.E."/>
        </authorList>
    </citation>
    <scope>NUCLEOTIDE SEQUENCE [LARGE SCALE GENOMIC DNA]</scope>
    <source>
        <strain evidence="1 2">NZSb11</strain>
    </source>
</reference>
<dbReference type="AlphaFoldDB" id="R4RYQ1"/>